<dbReference type="InterPro" id="IPR027417">
    <property type="entry name" value="P-loop_NTPase"/>
</dbReference>
<evidence type="ECO:0000313" key="3">
    <source>
        <dbReference type="Proteomes" id="UP000054560"/>
    </source>
</evidence>
<dbReference type="GO" id="GO:0015421">
    <property type="term" value="F:ABC-type oligopeptide transporter activity"/>
    <property type="evidence" value="ECO:0007669"/>
    <property type="project" value="TreeGrafter"/>
</dbReference>
<name>A0A0L0G2V7_9EUKA</name>
<dbReference type="GO" id="GO:0005743">
    <property type="term" value="C:mitochondrial inner membrane"/>
    <property type="evidence" value="ECO:0007669"/>
    <property type="project" value="TreeGrafter"/>
</dbReference>
<dbReference type="Proteomes" id="UP000054560">
    <property type="component" value="Unassembled WGS sequence"/>
</dbReference>
<dbReference type="PANTHER" id="PTHR43394">
    <property type="entry name" value="ATP-DEPENDENT PERMEASE MDL1, MITOCHONDRIAL"/>
    <property type="match status" value="1"/>
</dbReference>
<reference evidence="2 3" key="1">
    <citation type="submission" date="2011-02" db="EMBL/GenBank/DDBJ databases">
        <title>The Genome Sequence of Sphaeroforma arctica JP610.</title>
        <authorList>
            <consortium name="The Broad Institute Genome Sequencing Platform"/>
            <person name="Russ C."/>
            <person name="Cuomo C."/>
            <person name="Young S.K."/>
            <person name="Zeng Q."/>
            <person name="Gargeya S."/>
            <person name="Alvarado L."/>
            <person name="Berlin A."/>
            <person name="Chapman S.B."/>
            <person name="Chen Z."/>
            <person name="Freedman E."/>
            <person name="Gellesch M."/>
            <person name="Goldberg J."/>
            <person name="Griggs A."/>
            <person name="Gujja S."/>
            <person name="Heilman E."/>
            <person name="Heiman D."/>
            <person name="Howarth C."/>
            <person name="Mehta T."/>
            <person name="Neiman D."/>
            <person name="Pearson M."/>
            <person name="Roberts A."/>
            <person name="Saif S."/>
            <person name="Shea T."/>
            <person name="Shenoy N."/>
            <person name="Sisk P."/>
            <person name="Stolte C."/>
            <person name="Sykes S."/>
            <person name="White J."/>
            <person name="Yandava C."/>
            <person name="Burger G."/>
            <person name="Gray M.W."/>
            <person name="Holland P.W.H."/>
            <person name="King N."/>
            <person name="Lang F.B.F."/>
            <person name="Roger A.J."/>
            <person name="Ruiz-Trillo I."/>
            <person name="Haas B."/>
            <person name="Nusbaum C."/>
            <person name="Birren B."/>
        </authorList>
    </citation>
    <scope>NUCLEOTIDE SEQUENCE [LARGE SCALE GENOMIC DNA]</scope>
    <source>
        <strain evidence="2 3">JP610</strain>
    </source>
</reference>
<dbReference type="SUPFAM" id="SSF52540">
    <property type="entry name" value="P-loop containing nucleoside triphosphate hydrolases"/>
    <property type="match status" value="1"/>
</dbReference>
<dbReference type="AlphaFoldDB" id="A0A0L0G2V7"/>
<proteinExistence type="predicted"/>
<protein>
    <recommendedName>
        <fullName evidence="1">ABC transporter domain-containing protein</fullName>
    </recommendedName>
</protein>
<dbReference type="GeneID" id="25904780"/>
<dbReference type="GO" id="GO:0016887">
    <property type="term" value="F:ATP hydrolysis activity"/>
    <property type="evidence" value="ECO:0007669"/>
    <property type="project" value="InterPro"/>
</dbReference>
<dbReference type="GO" id="GO:0090374">
    <property type="term" value="P:oligopeptide export from mitochondrion"/>
    <property type="evidence" value="ECO:0007669"/>
    <property type="project" value="TreeGrafter"/>
</dbReference>
<evidence type="ECO:0000313" key="2">
    <source>
        <dbReference type="EMBL" id="KNC83467.1"/>
    </source>
</evidence>
<dbReference type="STRING" id="667725.A0A0L0G2V7"/>
<dbReference type="InterPro" id="IPR003439">
    <property type="entry name" value="ABC_transporter-like_ATP-bd"/>
</dbReference>
<organism evidence="2 3">
    <name type="scientific">Sphaeroforma arctica JP610</name>
    <dbReference type="NCBI Taxonomy" id="667725"/>
    <lineage>
        <taxon>Eukaryota</taxon>
        <taxon>Ichthyosporea</taxon>
        <taxon>Ichthyophonida</taxon>
        <taxon>Sphaeroforma</taxon>
    </lineage>
</organism>
<dbReference type="InterPro" id="IPR039421">
    <property type="entry name" value="Type_1_exporter"/>
</dbReference>
<gene>
    <name evidence="2" type="ORF">SARC_04276</name>
</gene>
<dbReference type="Gene3D" id="3.40.50.300">
    <property type="entry name" value="P-loop containing nucleotide triphosphate hydrolases"/>
    <property type="match status" value="1"/>
</dbReference>
<keyword evidence="3" id="KW-1185">Reference proteome</keyword>
<accession>A0A0L0G2V7</accession>
<sequence>MVGERGLSLSGGQRQRVAIARALLKNPTILILDEATSALDGESERLVQDALEKHLLVGRTVITIAHRLSTIKRADSIAVIEDGKVAEQGNYTELMTKDGPFKRLVEHQAYLQE</sequence>
<dbReference type="OrthoDB" id="6500128at2759"/>
<dbReference type="eggNOG" id="KOG0058">
    <property type="taxonomic scope" value="Eukaryota"/>
</dbReference>
<dbReference type="RefSeq" id="XP_014157369.1">
    <property type="nucleotide sequence ID" value="XM_014301894.1"/>
</dbReference>
<dbReference type="Pfam" id="PF00005">
    <property type="entry name" value="ABC_tran"/>
    <property type="match status" value="1"/>
</dbReference>
<dbReference type="EMBL" id="KQ241831">
    <property type="protein sequence ID" value="KNC83467.1"/>
    <property type="molecule type" value="Genomic_DNA"/>
</dbReference>
<feature type="domain" description="ABC transporter" evidence="1">
    <location>
        <begin position="4"/>
        <end position="37"/>
    </location>
</feature>
<evidence type="ECO:0000259" key="1">
    <source>
        <dbReference type="Pfam" id="PF00005"/>
    </source>
</evidence>
<dbReference type="PANTHER" id="PTHR43394:SF1">
    <property type="entry name" value="ATP-BINDING CASSETTE SUB-FAMILY B MEMBER 10, MITOCHONDRIAL"/>
    <property type="match status" value="1"/>
</dbReference>
<dbReference type="GO" id="GO:0005524">
    <property type="term" value="F:ATP binding"/>
    <property type="evidence" value="ECO:0007669"/>
    <property type="project" value="InterPro"/>
</dbReference>